<dbReference type="Proteomes" id="UP000591131">
    <property type="component" value="Unassembled WGS sequence"/>
</dbReference>
<name>A0A7J6KRJ1_PERCH</name>
<evidence type="ECO:0000313" key="4">
    <source>
        <dbReference type="Proteomes" id="UP000591131"/>
    </source>
</evidence>
<evidence type="ECO:0000256" key="2">
    <source>
        <dbReference type="SAM" id="SignalP"/>
    </source>
</evidence>
<feature type="chain" id="PRO_5029465735" evidence="2">
    <location>
        <begin position="18"/>
        <end position="159"/>
    </location>
</feature>
<evidence type="ECO:0000256" key="1">
    <source>
        <dbReference type="SAM" id="MobiDB-lite"/>
    </source>
</evidence>
<evidence type="ECO:0000313" key="3">
    <source>
        <dbReference type="EMBL" id="KAF4649935.1"/>
    </source>
</evidence>
<proteinExistence type="predicted"/>
<protein>
    <submittedName>
        <fullName evidence="3">Uncharacterized protein</fullName>
    </submittedName>
</protein>
<organism evidence="3 4">
    <name type="scientific">Perkinsus chesapeaki</name>
    <name type="common">Clam parasite</name>
    <name type="synonym">Perkinsus andrewsi</name>
    <dbReference type="NCBI Taxonomy" id="330153"/>
    <lineage>
        <taxon>Eukaryota</taxon>
        <taxon>Sar</taxon>
        <taxon>Alveolata</taxon>
        <taxon>Perkinsozoa</taxon>
        <taxon>Perkinsea</taxon>
        <taxon>Perkinsida</taxon>
        <taxon>Perkinsidae</taxon>
        <taxon>Perkinsus</taxon>
    </lineage>
</organism>
<accession>A0A7J6KRJ1</accession>
<gene>
    <name evidence="3" type="ORF">FOL47_001574</name>
</gene>
<keyword evidence="4" id="KW-1185">Reference proteome</keyword>
<sequence>MKLSKILVIALCGICRGDFPHSSAEVEGLWVSQVVPMQGYTRQAQIRILGQCATFKGVLHGESYDKNDIAILCIHLPEGLGVSCNLYDIDCHDESLNSALPEPLAIASPMSSDIITLTVGQEMLQLHRVEEQQMNGMPVSRKRKSDGYGGRRQNKYAKL</sequence>
<keyword evidence="2" id="KW-0732">Signal</keyword>
<feature type="signal peptide" evidence="2">
    <location>
        <begin position="1"/>
        <end position="17"/>
    </location>
</feature>
<dbReference type="EMBL" id="JAAPAO010001385">
    <property type="protein sequence ID" value="KAF4649935.1"/>
    <property type="molecule type" value="Genomic_DNA"/>
</dbReference>
<comment type="caution">
    <text evidence="3">The sequence shown here is derived from an EMBL/GenBank/DDBJ whole genome shotgun (WGS) entry which is preliminary data.</text>
</comment>
<reference evidence="3 4" key="1">
    <citation type="submission" date="2020-04" db="EMBL/GenBank/DDBJ databases">
        <title>Perkinsus chesapeaki whole genome sequence.</title>
        <authorList>
            <person name="Bogema D.R."/>
        </authorList>
    </citation>
    <scope>NUCLEOTIDE SEQUENCE [LARGE SCALE GENOMIC DNA]</scope>
    <source>
        <strain evidence="3">ATCC PRA-425</strain>
    </source>
</reference>
<dbReference type="AlphaFoldDB" id="A0A7J6KRJ1"/>
<feature type="region of interest" description="Disordered" evidence="1">
    <location>
        <begin position="134"/>
        <end position="159"/>
    </location>
</feature>